<name>A0A835FHU4_9POAL</name>
<dbReference type="InterPro" id="IPR023631">
    <property type="entry name" value="Amidase_dom"/>
</dbReference>
<dbReference type="OrthoDB" id="566138at2759"/>
<dbReference type="SUPFAM" id="SSF75304">
    <property type="entry name" value="Amidase signature (AS) enzymes"/>
    <property type="match status" value="1"/>
</dbReference>
<dbReference type="Gene3D" id="3.90.1300.10">
    <property type="entry name" value="Amidase signature (AS) domain"/>
    <property type="match status" value="1"/>
</dbReference>
<dbReference type="AlphaFoldDB" id="A0A835FHU4"/>
<accession>A0A835FHU4</accession>
<dbReference type="Proteomes" id="UP000636709">
    <property type="component" value="Unassembled WGS sequence"/>
</dbReference>
<evidence type="ECO:0000259" key="1">
    <source>
        <dbReference type="Pfam" id="PF01425"/>
    </source>
</evidence>
<dbReference type="PANTHER" id="PTHR42678">
    <property type="entry name" value="AMIDASE"/>
    <property type="match status" value="1"/>
</dbReference>
<dbReference type="InterPro" id="IPR036928">
    <property type="entry name" value="AS_sf"/>
</dbReference>
<protein>
    <recommendedName>
        <fullName evidence="1">Amidase domain-containing protein</fullName>
    </recommendedName>
</protein>
<sequence>MSNAAAPAAGSNVSGGCAFQFEEATVDAIQQGFSNGSLTSTALVQFYLDQIARLNPTLRAVIEVDPDAMAQAARADAERSASSSGGRGALHGVPVLLKDNMATHGDRLSTTAGSLALHGSAVPRDAGVVARLRRAGAVILGKANLSEWSNFRPVQDGWSARGGQTVVSRFLTLRHSQHLYIKNASNNCEIAKNPYVHSATTGGSSAGPAVAAAANMAAVTLGSETDGSILNPSSSNAVVGIKPTVGLTSRSGVIPIMPRQDTIGPTCRTVSDVVHVLDAIVGFDELDAEATQAASKYIPPGDYSQFLKVDGLRGKRIGVPPVFFRGQDGVHMAVYEKHLNTMRGLDIRTNMNDVNNQEDLQMRAEFKLSLNAYLSGLSQSPVRTLSEVIEFNNKHSVQERLKDFGQPDLIAAEKTNGIGPTERAAIRRLEEICNNGLEKVMKEHQLDAIVAPNSAASSVLAVGGYPAIAVPAGYNNQGVPFAISFGGLKGYEPRLIEIAYAFEQATKVRRPPPLKR</sequence>
<proteinExistence type="predicted"/>
<gene>
    <name evidence="2" type="ORF">HU200_010236</name>
</gene>
<feature type="domain" description="Amidase" evidence="1">
    <location>
        <begin position="43"/>
        <end position="456"/>
    </location>
</feature>
<dbReference type="PANTHER" id="PTHR42678:SF26">
    <property type="entry name" value="OS04G0183500 PROTEIN"/>
    <property type="match status" value="1"/>
</dbReference>
<organism evidence="2 3">
    <name type="scientific">Digitaria exilis</name>
    <dbReference type="NCBI Taxonomy" id="1010633"/>
    <lineage>
        <taxon>Eukaryota</taxon>
        <taxon>Viridiplantae</taxon>
        <taxon>Streptophyta</taxon>
        <taxon>Embryophyta</taxon>
        <taxon>Tracheophyta</taxon>
        <taxon>Spermatophyta</taxon>
        <taxon>Magnoliopsida</taxon>
        <taxon>Liliopsida</taxon>
        <taxon>Poales</taxon>
        <taxon>Poaceae</taxon>
        <taxon>PACMAD clade</taxon>
        <taxon>Panicoideae</taxon>
        <taxon>Panicodae</taxon>
        <taxon>Paniceae</taxon>
        <taxon>Anthephorinae</taxon>
        <taxon>Digitaria</taxon>
    </lineage>
</organism>
<comment type="caution">
    <text evidence="2">The sequence shown here is derived from an EMBL/GenBank/DDBJ whole genome shotgun (WGS) entry which is preliminary data.</text>
</comment>
<reference evidence="2" key="1">
    <citation type="submission" date="2020-07" db="EMBL/GenBank/DDBJ databases">
        <title>Genome sequence and genetic diversity analysis of an under-domesticated orphan crop, white fonio (Digitaria exilis).</title>
        <authorList>
            <person name="Bennetzen J.L."/>
            <person name="Chen S."/>
            <person name="Ma X."/>
            <person name="Wang X."/>
            <person name="Yssel A.E.J."/>
            <person name="Chaluvadi S.R."/>
            <person name="Johnson M."/>
            <person name="Gangashetty P."/>
            <person name="Hamidou F."/>
            <person name="Sanogo M.D."/>
            <person name="Zwaenepoel A."/>
            <person name="Wallace J."/>
            <person name="Van De Peer Y."/>
            <person name="Van Deynze A."/>
        </authorList>
    </citation>
    <scope>NUCLEOTIDE SEQUENCE</scope>
    <source>
        <tissue evidence="2">Leaves</tissue>
    </source>
</reference>
<dbReference type="EMBL" id="JACEFO010000718">
    <property type="protein sequence ID" value="KAF8759207.1"/>
    <property type="molecule type" value="Genomic_DNA"/>
</dbReference>
<keyword evidence="3" id="KW-1185">Reference proteome</keyword>
<dbReference type="Pfam" id="PF01425">
    <property type="entry name" value="Amidase"/>
    <property type="match status" value="1"/>
</dbReference>
<evidence type="ECO:0000313" key="2">
    <source>
        <dbReference type="EMBL" id="KAF8759207.1"/>
    </source>
</evidence>
<evidence type="ECO:0000313" key="3">
    <source>
        <dbReference type="Proteomes" id="UP000636709"/>
    </source>
</evidence>